<evidence type="ECO:0000313" key="2">
    <source>
        <dbReference type="Proteomes" id="UP000236291"/>
    </source>
</evidence>
<dbReference type="Proteomes" id="UP000236291">
    <property type="component" value="Unassembled WGS sequence"/>
</dbReference>
<proteinExistence type="predicted"/>
<gene>
    <name evidence="1" type="ORF">L195_g062097</name>
</gene>
<dbReference type="EMBL" id="ASHM01165509">
    <property type="protein sequence ID" value="PNX64400.1"/>
    <property type="molecule type" value="Genomic_DNA"/>
</dbReference>
<feature type="non-terminal residue" evidence="1">
    <location>
        <position position="1"/>
    </location>
</feature>
<protein>
    <submittedName>
        <fullName evidence="1">Uncharacterized protein</fullName>
    </submittedName>
</protein>
<sequence length="41" mass="4396">RSNKVKDSDDEVNFVEENSDEGKGVVTFMATMSEDKAASGA</sequence>
<comment type="caution">
    <text evidence="1">The sequence shown here is derived from an EMBL/GenBank/DDBJ whole genome shotgun (WGS) entry which is preliminary data.</text>
</comment>
<evidence type="ECO:0000313" key="1">
    <source>
        <dbReference type="EMBL" id="PNX64400.1"/>
    </source>
</evidence>
<accession>A0A2K3KDN7</accession>
<reference evidence="1 2" key="1">
    <citation type="journal article" date="2014" name="Am. J. Bot.">
        <title>Genome assembly and annotation for red clover (Trifolium pratense; Fabaceae).</title>
        <authorList>
            <person name="Istvanek J."/>
            <person name="Jaros M."/>
            <person name="Krenek A."/>
            <person name="Repkova J."/>
        </authorList>
    </citation>
    <scope>NUCLEOTIDE SEQUENCE [LARGE SCALE GENOMIC DNA]</scope>
    <source>
        <strain evidence="2">cv. Tatra</strain>
        <tissue evidence="1">Young leaves</tissue>
    </source>
</reference>
<reference evidence="1 2" key="2">
    <citation type="journal article" date="2017" name="Front. Plant Sci.">
        <title>Gene Classification and Mining of Molecular Markers Useful in Red Clover (Trifolium pratense) Breeding.</title>
        <authorList>
            <person name="Istvanek J."/>
            <person name="Dluhosova J."/>
            <person name="Dluhos P."/>
            <person name="Patkova L."/>
            <person name="Nedelnik J."/>
            <person name="Repkova J."/>
        </authorList>
    </citation>
    <scope>NUCLEOTIDE SEQUENCE [LARGE SCALE GENOMIC DNA]</scope>
    <source>
        <strain evidence="2">cv. Tatra</strain>
        <tissue evidence="1">Young leaves</tissue>
    </source>
</reference>
<organism evidence="1 2">
    <name type="scientific">Trifolium pratense</name>
    <name type="common">Red clover</name>
    <dbReference type="NCBI Taxonomy" id="57577"/>
    <lineage>
        <taxon>Eukaryota</taxon>
        <taxon>Viridiplantae</taxon>
        <taxon>Streptophyta</taxon>
        <taxon>Embryophyta</taxon>
        <taxon>Tracheophyta</taxon>
        <taxon>Spermatophyta</taxon>
        <taxon>Magnoliopsida</taxon>
        <taxon>eudicotyledons</taxon>
        <taxon>Gunneridae</taxon>
        <taxon>Pentapetalae</taxon>
        <taxon>rosids</taxon>
        <taxon>fabids</taxon>
        <taxon>Fabales</taxon>
        <taxon>Fabaceae</taxon>
        <taxon>Papilionoideae</taxon>
        <taxon>50 kb inversion clade</taxon>
        <taxon>NPAAA clade</taxon>
        <taxon>Hologalegina</taxon>
        <taxon>IRL clade</taxon>
        <taxon>Trifolieae</taxon>
        <taxon>Trifolium</taxon>
    </lineage>
</organism>
<dbReference type="AlphaFoldDB" id="A0A2K3KDN7"/>
<name>A0A2K3KDN7_TRIPR</name>